<name>I8T2J7_9GAMM</name>
<dbReference type="Gene3D" id="3.40.50.720">
    <property type="entry name" value="NAD(P)-binding Rossmann-like Domain"/>
    <property type="match status" value="1"/>
</dbReference>
<dbReference type="InterPro" id="IPR036291">
    <property type="entry name" value="NAD(P)-bd_dom_sf"/>
</dbReference>
<dbReference type="PANTHER" id="PTHR45024">
    <property type="entry name" value="DEHYDROGENASES, SHORT CHAIN"/>
    <property type="match status" value="1"/>
</dbReference>
<dbReference type="InterPro" id="IPR051687">
    <property type="entry name" value="Peroxisomal_Beta-Oxidation"/>
</dbReference>
<dbReference type="FunFam" id="3.40.50.720:FF:000084">
    <property type="entry name" value="Short-chain dehydrogenase reductase"/>
    <property type="match status" value="1"/>
</dbReference>
<dbReference type="InterPro" id="IPR020904">
    <property type="entry name" value="Sc_DH/Rdtase_CS"/>
</dbReference>
<proteinExistence type="inferred from homology"/>
<evidence type="ECO:0000313" key="5">
    <source>
        <dbReference type="Proteomes" id="UP000003704"/>
    </source>
</evidence>
<dbReference type="SUPFAM" id="SSF51735">
    <property type="entry name" value="NAD(P)-binding Rossmann-fold domains"/>
    <property type="match status" value="1"/>
</dbReference>
<dbReference type="AlphaFoldDB" id="I8T2J7"/>
<dbReference type="PANTHER" id="PTHR45024:SF3">
    <property type="entry name" value="BLL2957 PROTEIN"/>
    <property type="match status" value="1"/>
</dbReference>
<dbReference type="PRINTS" id="PR00080">
    <property type="entry name" value="SDRFAMILY"/>
</dbReference>
<evidence type="ECO:0000256" key="1">
    <source>
        <dbReference type="ARBA" id="ARBA00006484"/>
    </source>
</evidence>
<dbReference type="InterPro" id="IPR057326">
    <property type="entry name" value="KR_dom"/>
</dbReference>
<evidence type="ECO:0000313" key="4">
    <source>
        <dbReference type="EMBL" id="EIT67898.1"/>
    </source>
</evidence>
<comment type="caution">
    <text evidence="4">The sequence shown here is derived from an EMBL/GenBank/DDBJ whole genome shotgun (WGS) entry which is preliminary data.</text>
</comment>
<gene>
    <name evidence="4" type="ORF">WQQ_43330</name>
</gene>
<organism evidence="4 5">
    <name type="scientific">Hydrocarboniphaga effusa AP103</name>
    <dbReference type="NCBI Taxonomy" id="1172194"/>
    <lineage>
        <taxon>Bacteria</taxon>
        <taxon>Pseudomonadati</taxon>
        <taxon>Pseudomonadota</taxon>
        <taxon>Gammaproteobacteria</taxon>
        <taxon>Nevskiales</taxon>
        <taxon>Nevskiaceae</taxon>
        <taxon>Hydrocarboniphaga</taxon>
    </lineage>
</organism>
<dbReference type="PROSITE" id="PS00061">
    <property type="entry name" value="ADH_SHORT"/>
    <property type="match status" value="1"/>
</dbReference>
<reference evidence="4 5" key="1">
    <citation type="journal article" date="2012" name="J. Bacteriol.">
        <title>Genome Sequence of n-Alkane-Degrading Hydrocarboniphaga effusa Strain AP103T (ATCC BAA-332T).</title>
        <authorList>
            <person name="Chang H.K."/>
            <person name="Zylstra G.J."/>
            <person name="Chae J.C."/>
        </authorList>
    </citation>
    <scope>NUCLEOTIDE SEQUENCE [LARGE SCALE GENOMIC DNA]</scope>
    <source>
        <strain evidence="4 5">AP103</strain>
    </source>
</reference>
<dbReference type="Proteomes" id="UP000003704">
    <property type="component" value="Unassembled WGS sequence"/>
</dbReference>
<comment type="similarity">
    <text evidence="1 2">Belongs to the short-chain dehydrogenases/reductases (SDR) family.</text>
</comment>
<dbReference type="EMBL" id="AKGD01000004">
    <property type="protein sequence ID" value="EIT67898.1"/>
    <property type="molecule type" value="Genomic_DNA"/>
</dbReference>
<dbReference type="PRINTS" id="PR00081">
    <property type="entry name" value="GDHRDH"/>
</dbReference>
<accession>I8T2J7</accession>
<dbReference type="InterPro" id="IPR002347">
    <property type="entry name" value="SDR_fam"/>
</dbReference>
<evidence type="ECO:0000259" key="3">
    <source>
        <dbReference type="SMART" id="SM00822"/>
    </source>
</evidence>
<feature type="domain" description="Ketoreductase" evidence="3">
    <location>
        <begin position="7"/>
        <end position="203"/>
    </location>
</feature>
<dbReference type="SMART" id="SM00822">
    <property type="entry name" value="PKS_KR"/>
    <property type="match status" value="1"/>
</dbReference>
<dbReference type="Pfam" id="PF00106">
    <property type="entry name" value="adh_short"/>
    <property type="match status" value="1"/>
</dbReference>
<evidence type="ECO:0000256" key="2">
    <source>
        <dbReference type="RuleBase" id="RU000363"/>
    </source>
</evidence>
<sequence length="303" mass="31660">MSMLEGKVVVVTGAGRGIGRAIALQCAAEGARVVVNDFGGSSDGTGDDAAPAHAVVNEICSGGGEAVANTASVAEWSGARSIIESALSAFGRVDAVVNNAGFLRDQIFHKMDVEDWNAVIGVHLSGCFYVARAAAPYFREQGSGALVHFTSTTGLIGNVGQANYGAAKAGVVGLSTAIALDMRRYGVRSNCVAPTAWTRLIDTVAADTPAKQARLEALKAMSPDKIAPLVVFLCSDAASEVSGQVFGVRKNEVFLYSRPTIVRTMQRAEGWTPASCADILLPAMRPSFQPLLSTPELISWDPQ</sequence>
<dbReference type="STRING" id="1172194.WQQ_43330"/>
<keyword evidence="5" id="KW-1185">Reference proteome</keyword>
<protein>
    <submittedName>
        <fullName evidence="4">Short-chain dehydrogenase/reductase SDR</fullName>
    </submittedName>
</protein>